<organism evidence="1 2">
    <name type="scientific">Coemansia helicoidea</name>
    <dbReference type="NCBI Taxonomy" id="1286919"/>
    <lineage>
        <taxon>Eukaryota</taxon>
        <taxon>Fungi</taxon>
        <taxon>Fungi incertae sedis</taxon>
        <taxon>Zoopagomycota</taxon>
        <taxon>Kickxellomycotina</taxon>
        <taxon>Kickxellomycetes</taxon>
        <taxon>Kickxellales</taxon>
        <taxon>Kickxellaceae</taxon>
        <taxon>Coemansia</taxon>
    </lineage>
</organism>
<name>A0ACC1KZQ6_9FUNG</name>
<protein>
    <submittedName>
        <fullName evidence="1">Uncharacterized protein</fullName>
    </submittedName>
</protein>
<keyword evidence="2" id="KW-1185">Reference proteome</keyword>
<accession>A0ACC1KZQ6</accession>
<dbReference type="Proteomes" id="UP001140087">
    <property type="component" value="Unassembled WGS sequence"/>
</dbReference>
<comment type="caution">
    <text evidence="1">The sequence shown here is derived from an EMBL/GenBank/DDBJ whole genome shotgun (WGS) entry which is preliminary data.</text>
</comment>
<evidence type="ECO:0000313" key="2">
    <source>
        <dbReference type="Proteomes" id="UP001140087"/>
    </source>
</evidence>
<gene>
    <name evidence="1" type="ORF">H4R21_003964</name>
</gene>
<reference evidence="1" key="1">
    <citation type="submission" date="2022-07" db="EMBL/GenBank/DDBJ databases">
        <title>Phylogenomic reconstructions and comparative analyses of Kickxellomycotina fungi.</title>
        <authorList>
            <person name="Reynolds N.K."/>
            <person name="Stajich J.E."/>
            <person name="Barry K."/>
            <person name="Grigoriev I.V."/>
            <person name="Crous P."/>
            <person name="Smith M.E."/>
        </authorList>
    </citation>
    <scope>NUCLEOTIDE SEQUENCE</scope>
    <source>
        <strain evidence="1">BCRC 34780</strain>
    </source>
</reference>
<dbReference type="EMBL" id="JANBUN010001386">
    <property type="protein sequence ID" value="KAJ2798356.1"/>
    <property type="molecule type" value="Genomic_DNA"/>
</dbReference>
<sequence length="359" mass="37408">MLSTTTFFGRLAHAGALDIADMPPADWCMTTLQTLTNKYEHLTSVRKANPPYAEAVLNSFKSKLLNVVSSHSLYDASDSDSEVEWPLGSNCSPYIDPKPDTDTSNYPVLSPAELADAAAAVCFADDAKEDAAMGLPSPSPSPPGDATADTAADCIPFDATGDLPELPAALEHALPSSIEDALRRFLANNSTQALSNTFSTFAGVCGAGPEPESCAAEAQDDDSDSDSAQYMSESGSLSPESPGSPDEQDPEFLAAAAADPVDIFVKTFASNGSWEYVSRSRPADGSLTPCKRKRNTDKEDRQAEADAAAPQPTKAIRLGVLPVSPRKRSRSANHSETCAAVPSAPANAPAAAAAPPATA</sequence>
<proteinExistence type="predicted"/>
<evidence type="ECO:0000313" key="1">
    <source>
        <dbReference type="EMBL" id="KAJ2798356.1"/>
    </source>
</evidence>